<evidence type="ECO:0000313" key="2">
    <source>
        <dbReference type="Proteomes" id="UP000095558"/>
    </source>
</evidence>
<evidence type="ECO:0000313" key="1">
    <source>
        <dbReference type="EMBL" id="CUO56609.1"/>
    </source>
</evidence>
<dbReference type="OrthoDB" id="9905817at2"/>
<dbReference type="AlphaFoldDB" id="A0A174HFZ1"/>
<dbReference type="RefSeq" id="WP_042400998.1">
    <property type="nucleotide sequence ID" value="NZ_CYYT01000028.1"/>
</dbReference>
<protein>
    <submittedName>
        <fullName evidence="1">Uncharacterized protein</fullName>
    </submittedName>
</protein>
<gene>
    <name evidence="1" type="ORF">ERS852470_02711</name>
</gene>
<dbReference type="EMBL" id="CYZV01000031">
    <property type="protein sequence ID" value="CUO56609.1"/>
    <property type="molecule type" value="Genomic_DNA"/>
</dbReference>
<name>A0A174HFZ1_9CLOT</name>
<sequence length="92" mass="10349">MFDNIRNINNGRKVSELGNEIKGIGIKCERVTDIIPSKYRSIETSAIIREIYSIREELNSIGNELESLGEIIVSVSKELENNSFDKNGGCSW</sequence>
<proteinExistence type="predicted"/>
<dbReference type="Proteomes" id="UP000095558">
    <property type="component" value="Unassembled WGS sequence"/>
</dbReference>
<reference evidence="1 2" key="1">
    <citation type="submission" date="2015-09" db="EMBL/GenBank/DDBJ databases">
        <authorList>
            <consortium name="Pathogen Informatics"/>
        </authorList>
    </citation>
    <scope>NUCLEOTIDE SEQUENCE [LARGE SCALE GENOMIC DNA]</scope>
    <source>
        <strain evidence="1 2">2789STDY5834855</strain>
    </source>
</reference>
<accession>A0A174HFZ1</accession>
<dbReference type="GeneID" id="83012851"/>
<organism evidence="1 2">
    <name type="scientific">Clostridium disporicum</name>
    <dbReference type="NCBI Taxonomy" id="84024"/>
    <lineage>
        <taxon>Bacteria</taxon>
        <taxon>Bacillati</taxon>
        <taxon>Bacillota</taxon>
        <taxon>Clostridia</taxon>
        <taxon>Eubacteriales</taxon>
        <taxon>Clostridiaceae</taxon>
        <taxon>Clostridium</taxon>
    </lineage>
</organism>